<feature type="compositionally biased region" description="Basic and acidic residues" evidence="1">
    <location>
        <begin position="359"/>
        <end position="371"/>
    </location>
</feature>
<feature type="compositionally biased region" description="Basic and acidic residues" evidence="1">
    <location>
        <begin position="299"/>
        <end position="320"/>
    </location>
</feature>
<reference evidence="2 3" key="1">
    <citation type="submission" date="2024-05" db="EMBL/GenBank/DDBJ databases">
        <authorList>
            <person name="Wallberg A."/>
        </authorList>
    </citation>
    <scope>NUCLEOTIDE SEQUENCE [LARGE SCALE GENOMIC DNA]</scope>
</reference>
<feature type="region of interest" description="Disordered" evidence="1">
    <location>
        <begin position="403"/>
        <end position="436"/>
    </location>
</feature>
<comment type="caution">
    <text evidence="2">The sequence shown here is derived from an EMBL/GenBank/DDBJ whole genome shotgun (WGS) entry which is preliminary data.</text>
</comment>
<accession>A0AAV2SBJ8</accession>
<feature type="compositionally biased region" description="Polar residues" evidence="1">
    <location>
        <begin position="287"/>
        <end position="298"/>
    </location>
</feature>
<name>A0AAV2SBJ8_MEGNR</name>
<feature type="compositionally biased region" description="Basic and acidic residues" evidence="1">
    <location>
        <begin position="328"/>
        <end position="345"/>
    </location>
</feature>
<feature type="region of interest" description="Disordered" evidence="1">
    <location>
        <begin position="105"/>
        <end position="148"/>
    </location>
</feature>
<feature type="compositionally biased region" description="Basic and acidic residues" evidence="1">
    <location>
        <begin position="478"/>
        <end position="509"/>
    </location>
</feature>
<proteinExistence type="predicted"/>
<evidence type="ECO:0000313" key="3">
    <source>
        <dbReference type="Proteomes" id="UP001497623"/>
    </source>
</evidence>
<evidence type="ECO:0000313" key="2">
    <source>
        <dbReference type="EMBL" id="CAL4167754.1"/>
    </source>
</evidence>
<keyword evidence="3" id="KW-1185">Reference proteome</keyword>
<feature type="region of interest" description="Disordered" evidence="1">
    <location>
        <begin position="460"/>
        <end position="518"/>
    </location>
</feature>
<feature type="compositionally biased region" description="Basic and acidic residues" evidence="1">
    <location>
        <begin position="274"/>
        <end position="286"/>
    </location>
</feature>
<sequence length="849" mass="97938">FQGPAKGYLNYCSVVEKYSCLAQGITEEKDYENDNASSTWVRNRAFEPCPVGATFMESAEHLNQGLRQKRLELGLPEELEDFVTDDDGLSLDGIMAFLDEESNLDENESTSSFEEVIVASPKKKKSSGKNKKEEKKSSLKKNKKPLAMKMHMVEKKKLNRSLQGNRNFGRKKKILSTSSHTSKSYKKKDSITIASNKNKKASNQKITPANKKVIKQQNRKSSQTTMVTSTKKNAKKYLKKDVKKINEATTSTKPPMKKLLDKKLMRHKQQKQSTKSETKLSIKEKQPQYSINCKATKQNSDRSARLQKRADEAKLREVNFKKSIKQSSETESKKIDETDPREEINLQKALNKESLYTSKTDERATISERVKLRSRKHQHPNNSHKKELQSKIVQLEKKQNALNAKTKKKKNHQDNDQLHNKNNIKHKTDQSISLELSPDEVNLRERVNLKKQKGLDNVIKNKDERKLRGEENLPENLDTGKRNKDDPKHIEGETLQKHLYTRENKKDEANPVEEESLRKSLVLENKNKQNLSTNETDENATIGEKVKQSNRIYLHPRNGHNDKLERYKQLEPIEKENELQMQSNVAQLEKQQEPVNECNSKIIIQNENIEKNYPETIKEVKSHCNNGSQVDDQLGGRYAKMYNDKTMTCDKQKSNDYKCNTYSPNIFGKYEGKIYKAKNLKPSNKPLSNVLLYGLTYWRNLIQIFGDNESMNISEQVIKCLNRNEFEKLLVIKPNSHSCNTNYPTVSMGQEVLKNLIGGTAMQNKNTDIDHKENEKSHQISVNHCERSVNDVEKQINDISDSLKNQTTKMIISDQDNIFKEVDGYMEDASLTNNMNIYQREICVFIRSQ</sequence>
<dbReference type="EMBL" id="CAXKWB010049035">
    <property type="protein sequence ID" value="CAL4167754.1"/>
    <property type="molecule type" value="Genomic_DNA"/>
</dbReference>
<feature type="non-terminal residue" evidence="2">
    <location>
        <position position="1"/>
    </location>
</feature>
<gene>
    <name evidence="2" type="ORF">MNOR_LOCUS33625</name>
</gene>
<feature type="compositionally biased region" description="Basic residues" evidence="1">
    <location>
        <begin position="372"/>
        <end position="383"/>
    </location>
</feature>
<dbReference type="Proteomes" id="UP001497623">
    <property type="component" value="Unassembled WGS sequence"/>
</dbReference>
<feature type="compositionally biased region" description="Polar residues" evidence="1">
    <location>
        <begin position="219"/>
        <end position="231"/>
    </location>
</feature>
<dbReference type="AlphaFoldDB" id="A0AAV2SBJ8"/>
<evidence type="ECO:0000256" key="1">
    <source>
        <dbReference type="SAM" id="MobiDB-lite"/>
    </source>
</evidence>
<protein>
    <submittedName>
        <fullName evidence="2">Uncharacterized protein</fullName>
    </submittedName>
</protein>
<organism evidence="2 3">
    <name type="scientific">Meganyctiphanes norvegica</name>
    <name type="common">Northern krill</name>
    <name type="synonym">Thysanopoda norvegica</name>
    <dbReference type="NCBI Taxonomy" id="48144"/>
    <lineage>
        <taxon>Eukaryota</taxon>
        <taxon>Metazoa</taxon>
        <taxon>Ecdysozoa</taxon>
        <taxon>Arthropoda</taxon>
        <taxon>Crustacea</taxon>
        <taxon>Multicrustacea</taxon>
        <taxon>Malacostraca</taxon>
        <taxon>Eumalacostraca</taxon>
        <taxon>Eucarida</taxon>
        <taxon>Euphausiacea</taxon>
        <taxon>Euphausiidae</taxon>
        <taxon>Meganyctiphanes</taxon>
    </lineage>
</organism>
<feature type="compositionally biased region" description="Basic and acidic residues" evidence="1">
    <location>
        <begin position="460"/>
        <end position="471"/>
    </location>
</feature>
<feature type="region of interest" description="Disordered" evidence="1">
    <location>
        <begin position="164"/>
        <end position="390"/>
    </location>
</feature>